<dbReference type="InterPro" id="IPR011989">
    <property type="entry name" value="ARM-like"/>
</dbReference>
<evidence type="ECO:0000259" key="5">
    <source>
        <dbReference type="PROSITE" id="PS51007"/>
    </source>
</evidence>
<dbReference type="GO" id="GO:0020037">
    <property type="term" value="F:heme binding"/>
    <property type="evidence" value="ECO:0007669"/>
    <property type="project" value="InterPro"/>
</dbReference>
<reference evidence="6 7" key="1">
    <citation type="submission" date="2020-08" db="EMBL/GenBank/DDBJ databases">
        <title>Genomic Encyclopedia of Type Strains, Phase IV (KMG-IV): sequencing the most valuable type-strain genomes for metagenomic binning, comparative biology and taxonomic classification.</title>
        <authorList>
            <person name="Goeker M."/>
        </authorList>
    </citation>
    <scope>NUCLEOTIDE SEQUENCE [LARGE SCALE GENOMIC DNA]</scope>
    <source>
        <strain evidence="6 7">YC6886</strain>
    </source>
</reference>
<dbReference type="EC" id="1.1.5.2" evidence="6"/>
<evidence type="ECO:0000256" key="2">
    <source>
        <dbReference type="ARBA" id="ARBA00022723"/>
    </source>
</evidence>
<evidence type="ECO:0000313" key="7">
    <source>
        <dbReference type="Proteomes" id="UP000557717"/>
    </source>
</evidence>
<keyword evidence="1 4" id="KW-0349">Heme</keyword>
<keyword evidence="3 4" id="KW-0408">Iron</keyword>
<dbReference type="EMBL" id="JACHFD010000001">
    <property type="protein sequence ID" value="MBB5350023.1"/>
    <property type="molecule type" value="Genomic_DNA"/>
</dbReference>
<dbReference type="Gene3D" id="2.120.10.30">
    <property type="entry name" value="TolB, C-terminal domain"/>
    <property type="match status" value="1"/>
</dbReference>
<keyword evidence="6" id="KW-0560">Oxidoreductase</keyword>
<dbReference type="PROSITE" id="PS50077">
    <property type="entry name" value="HEAT_REPEAT"/>
    <property type="match status" value="1"/>
</dbReference>
<keyword evidence="7" id="KW-1185">Reference proteome</keyword>
<dbReference type="RefSeq" id="WP_184014992.1">
    <property type="nucleotide sequence ID" value="NZ_JACHFD010000001.1"/>
</dbReference>
<dbReference type="Gene3D" id="1.25.10.10">
    <property type="entry name" value="Leucine-rich Repeat Variant"/>
    <property type="match status" value="1"/>
</dbReference>
<dbReference type="InterPro" id="IPR011041">
    <property type="entry name" value="Quinoprot_gluc/sorb_DH_b-prop"/>
</dbReference>
<dbReference type="PANTHER" id="PTHR33546:SF1">
    <property type="entry name" value="LARGE, MULTIFUNCTIONAL SECRETED PROTEIN"/>
    <property type="match status" value="1"/>
</dbReference>
<dbReference type="Pfam" id="PF23500">
    <property type="entry name" value="DUF7133"/>
    <property type="match status" value="1"/>
</dbReference>
<dbReference type="Proteomes" id="UP000557717">
    <property type="component" value="Unassembled WGS sequence"/>
</dbReference>
<dbReference type="PROSITE" id="PS51007">
    <property type="entry name" value="CYTC"/>
    <property type="match status" value="1"/>
</dbReference>
<evidence type="ECO:0000313" key="6">
    <source>
        <dbReference type="EMBL" id="MBB5350023.1"/>
    </source>
</evidence>
<comment type="caution">
    <text evidence="6">The sequence shown here is derived from an EMBL/GenBank/DDBJ whole genome shotgun (WGS) entry which is preliminary data.</text>
</comment>
<dbReference type="InterPro" id="IPR009056">
    <property type="entry name" value="Cyt_c-like_dom"/>
</dbReference>
<dbReference type="AlphaFoldDB" id="A0A840UYF3"/>
<dbReference type="SUPFAM" id="SSF48371">
    <property type="entry name" value="ARM repeat"/>
    <property type="match status" value="1"/>
</dbReference>
<dbReference type="SUPFAM" id="SSF46626">
    <property type="entry name" value="Cytochrome c"/>
    <property type="match status" value="1"/>
</dbReference>
<evidence type="ECO:0000256" key="4">
    <source>
        <dbReference type="PROSITE-ProRule" id="PRU00433"/>
    </source>
</evidence>
<dbReference type="GO" id="GO:0046872">
    <property type="term" value="F:metal ion binding"/>
    <property type="evidence" value="ECO:0007669"/>
    <property type="project" value="UniProtKB-KW"/>
</dbReference>
<dbReference type="SUPFAM" id="SSF50952">
    <property type="entry name" value="Soluble quinoprotein glucose dehydrogenase"/>
    <property type="match status" value="1"/>
</dbReference>
<organism evidence="6 7">
    <name type="scientific">Haloferula luteola</name>
    <dbReference type="NCBI Taxonomy" id="595692"/>
    <lineage>
        <taxon>Bacteria</taxon>
        <taxon>Pseudomonadati</taxon>
        <taxon>Verrucomicrobiota</taxon>
        <taxon>Verrucomicrobiia</taxon>
        <taxon>Verrucomicrobiales</taxon>
        <taxon>Verrucomicrobiaceae</taxon>
        <taxon>Haloferula</taxon>
    </lineage>
</organism>
<dbReference type="Gene3D" id="1.10.760.10">
    <property type="entry name" value="Cytochrome c-like domain"/>
    <property type="match status" value="1"/>
</dbReference>
<protein>
    <submittedName>
        <fullName evidence="6">Quinoprotein glucose dehydrogenase</fullName>
        <ecNumber evidence="6">1.1.5.2</ecNumber>
    </submittedName>
</protein>
<dbReference type="InterPro" id="IPR013427">
    <property type="entry name" value="Haem-bd_dom_put"/>
</dbReference>
<dbReference type="InterPro" id="IPR021133">
    <property type="entry name" value="HEAT_type_2"/>
</dbReference>
<dbReference type="NCBIfam" id="TIGR02603">
    <property type="entry name" value="CxxCH_TIGR02603"/>
    <property type="match status" value="1"/>
</dbReference>
<name>A0A840UYF3_9BACT</name>
<accession>A0A840UYF3</accession>
<feature type="domain" description="Cytochrome c" evidence="5">
    <location>
        <begin position="983"/>
        <end position="1120"/>
    </location>
</feature>
<gene>
    <name evidence="6" type="ORF">HNR46_000244</name>
</gene>
<dbReference type="InterPro" id="IPR011042">
    <property type="entry name" value="6-blade_b-propeller_TolB-like"/>
</dbReference>
<evidence type="ECO:0000256" key="1">
    <source>
        <dbReference type="ARBA" id="ARBA00022617"/>
    </source>
</evidence>
<dbReference type="PANTHER" id="PTHR33546">
    <property type="entry name" value="LARGE, MULTIFUNCTIONAL SECRETED PROTEIN-RELATED"/>
    <property type="match status" value="1"/>
</dbReference>
<dbReference type="Pfam" id="PF00034">
    <property type="entry name" value="Cytochrom_C"/>
    <property type="match status" value="1"/>
</dbReference>
<evidence type="ECO:0000256" key="3">
    <source>
        <dbReference type="ARBA" id="ARBA00023004"/>
    </source>
</evidence>
<dbReference type="GO" id="GO:0009055">
    <property type="term" value="F:electron transfer activity"/>
    <property type="evidence" value="ECO:0007669"/>
    <property type="project" value="InterPro"/>
</dbReference>
<keyword evidence="2 4" id="KW-0479">Metal-binding</keyword>
<dbReference type="InterPro" id="IPR036909">
    <property type="entry name" value="Cyt_c-like_dom_sf"/>
</dbReference>
<proteinExistence type="predicted"/>
<dbReference type="GO" id="GO:0008876">
    <property type="term" value="F:quinoprotein glucose dehydrogenase activity"/>
    <property type="evidence" value="ECO:0007669"/>
    <property type="project" value="UniProtKB-EC"/>
</dbReference>
<sequence length="1127" mass="122476">MLRCAMLVTLAAVARGATTDLTASAEVPGLSLPEGATAQVVATHENQGVTSPTAISQDVQGRWYVAETHRFRFGVEDNRNHEYWLEDDVASRTTADRLKLIEKWLHKFPEGYFTAKTERIRILADPDEQGVFARSEVFAEDFDEPLDGTAAGIFAYDKAVYFACIPKITVLEDSDGDLKSDRRKVLQDGFGVKVSLSGHDLNGFVLGPDGRIWGTVGDRGFAITTREGRRYDFPDQGAVFRFDPDGTHFEVVHTGLRNPKELAFDVHGNPITVDNNADQGDRARVVYVVDGGDSGWRMGHQVLMSFGGPVGVGPDVASAWMTEKSWQTANDDQPAYLVPPVGYLTNGPSGLDYYPGTGFLESEKGRFVVCDYTATPAGSGLWSFRVDEKGAGMSLAEPRKLVWGVTATDVSYAWNGSMMVSDFAGGWTSHEEGRLVKISAQDPYLADAAEEVARAMREGLETVAPDQLAAWLRHPDMRLRIRAQLELTRRPEGPALLVTAAMKGEGLERLHGIWGLGVIMRRGAVADTPVMDDHDFEDLPRTSGVQQFLPVFQKLLADPDAEVRAQAVKVLGEVGGVSDLANFGSLILGDDPRGQFFGTIAAGRSLALGSMTFIWQMLAKHGEEDAYLRHAGAYALSMISTDEQLVTLARRDEVGLRLAAVVALGRKGSPKIEAFLQDADMRVLKEVIRMIHDRNIESARPYLASRASKGIPYNLGEMTWRRLIHNALHLGTEQELRWLAALPAERGLPLSVRREALRVLEIWDAPTPIDGANGSYVPARTEGRVAVASVLGPMVDELTRISPEILEPAIRLIGKLGLDDSDVSAQRWLEIAQDSELPDEAQEAALKRWVLKNPSDRDAKLAEIAAGEDDALALSALAELAEISPEMAAAGVSQGVLSPNPRRKKTAWKMVPDVGGEAMETLIVEGLNRLAEAGGKDPAGLELLDAADQMKSPKVDAALADFSKKLEDGGEPLGTWMVALEGGNAEHGKQLFFNDGRAQCARCHRIGGDFGVTEAGPNLEGVADRGDRRYLLESIVNPQAKVAPGFGVVTVTLKDGSVLGGVLMKEDNDQVEIDMAGERRILDRADLESMSEPISAMPPMGAILNRGEIRDLVEWLAVQHGKREGGH</sequence>
<dbReference type="InterPro" id="IPR055557">
    <property type="entry name" value="DUF7133"/>
</dbReference>
<dbReference type="InterPro" id="IPR016024">
    <property type="entry name" value="ARM-type_fold"/>
</dbReference>